<name>A0A7C0Y5B1_9BACT</name>
<protein>
    <submittedName>
        <fullName evidence="5">HIT family protein</fullName>
    </submittedName>
</protein>
<proteinExistence type="predicted"/>
<gene>
    <name evidence="5" type="ORF">ENF32_01025</name>
</gene>
<feature type="active site" description="Tele-AMP-histidine intermediate" evidence="1">
    <location>
        <position position="98"/>
    </location>
</feature>
<dbReference type="SUPFAM" id="SSF54197">
    <property type="entry name" value="HIT-like"/>
    <property type="match status" value="1"/>
</dbReference>
<dbReference type="Gene3D" id="3.30.428.10">
    <property type="entry name" value="HIT-like"/>
    <property type="match status" value="1"/>
</dbReference>
<evidence type="ECO:0000259" key="4">
    <source>
        <dbReference type="PROSITE" id="PS51084"/>
    </source>
</evidence>
<evidence type="ECO:0000256" key="3">
    <source>
        <dbReference type="PROSITE-ProRule" id="PRU00464"/>
    </source>
</evidence>
<evidence type="ECO:0000256" key="2">
    <source>
        <dbReference type="PIRSR" id="PIRSR601310-3"/>
    </source>
</evidence>
<dbReference type="PRINTS" id="PR00332">
    <property type="entry name" value="HISTRIAD"/>
</dbReference>
<dbReference type="PANTHER" id="PTHR46648:SF1">
    <property type="entry name" value="ADENOSINE 5'-MONOPHOSPHORAMIDASE HNT1"/>
    <property type="match status" value="1"/>
</dbReference>
<sequence length="137" mass="15634">MDCIFCKIVRGEIPAQKVYETDKSVAILDLYPLNKGHVLVLSKDHYERVVEIPPDVWQDMALAAREVAKGILKAFDPDGYHLLINNGDAAGQEIAHAHLHVIPRFYDDGVAFGWRHLKYDEEEFKEYGDRLRQALGD</sequence>
<dbReference type="InterPro" id="IPR001310">
    <property type="entry name" value="Histidine_triad_HIT"/>
</dbReference>
<dbReference type="PANTHER" id="PTHR46648">
    <property type="entry name" value="HIT FAMILY PROTEIN 1"/>
    <property type="match status" value="1"/>
</dbReference>
<dbReference type="InterPro" id="IPR011146">
    <property type="entry name" value="HIT-like"/>
</dbReference>
<reference evidence="5" key="1">
    <citation type="journal article" date="2020" name="mSystems">
        <title>Genome- and Community-Level Interaction Insights into Carbon Utilization and Element Cycling Functions of Hydrothermarchaeota in Hydrothermal Sediment.</title>
        <authorList>
            <person name="Zhou Z."/>
            <person name="Liu Y."/>
            <person name="Xu W."/>
            <person name="Pan J."/>
            <person name="Luo Z.H."/>
            <person name="Li M."/>
        </authorList>
    </citation>
    <scope>NUCLEOTIDE SEQUENCE [LARGE SCALE GENOMIC DNA]</scope>
    <source>
        <strain evidence="5">HyVt-115</strain>
    </source>
</reference>
<dbReference type="PROSITE" id="PS51084">
    <property type="entry name" value="HIT_2"/>
    <property type="match status" value="1"/>
</dbReference>
<dbReference type="AlphaFoldDB" id="A0A7C0Y5B1"/>
<comment type="caution">
    <text evidence="5">The sequence shown here is derived from an EMBL/GenBank/DDBJ whole genome shotgun (WGS) entry which is preliminary data.</text>
</comment>
<dbReference type="CDD" id="cd01277">
    <property type="entry name" value="HINT_subgroup"/>
    <property type="match status" value="1"/>
</dbReference>
<evidence type="ECO:0000313" key="5">
    <source>
        <dbReference type="EMBL" id="HDD52635.1"/>
    </source>
</evidence>
<dbReference type="InterPro" id="IPR039384">
    <property type="entry name" value="HINT"/>
</dbReference>
<feature type="short sequence motif" description="Histidine triad motif" evidence="2 3">
    <location>
        <begin position="96"/>
        <end position="100"/>
    </location>
</feature>
<evidence type="ECO:0000256" key="1">
    <source>
        <dbReference type="PIRSR" id="PIRSR601310-1"/>
    </source>
</evidence>
<dbReference type="InterPro" id="IPR036265">
    <property type="entry name" value="HIT-like_sf"/>
</dbReference>
<dbReference type="GO" id="GO:0009117">
    <property type="term" value="P:nucleotide metabolic process"/>
    <property type="evidence" value="ECO:0007669"/>
    <property type="project" value="TreeGrafter"/>
</dbReference>
<dbReference type="EMBL" id="DQWS01000042">
    <property type="protein sequence ID" value="HDD52635.1"/>
    <property type="molecule type" value="Genomic_DNA"/>
</dbReference>
<dbReference type="Pfam" id="PF01230">
    <property type="entry name" value="HIT"/>
    <property type="match status" value="1"/>
</dbReference>
<accession>A0A7C0Y5B1</accession>
<dbReference type="GO" id="GO:0003824">
    <property type="term" value="F:catalytic activity"/>
    <property type="evidence" value="ECO:0007669"/>
    <property type="project" value="InterPro"/>
</dbReference>
<feature type="domain" description="HIT" evidence="4">
    <location>
        <begin position="4"/>
        <end position="111"/>
    </location>
</feature>
<dbReference type="Proteomes" id="UP000885690">
    <property type="component" value="Unassembled WGS sequence"/>
</dbReference>
<organism evidence="5">
    <name type="scientific">Thermosulfidibacter takaii</name>
    <dbReference type="NCBI Taxonomy" id="412593"/>
    <lineage>
        <taxon>Bacteria</taxon>
        <taxon>Pseudomonadati</taxon>
        <taxon>Thermosulfidibacterota</taxon>
        <taxon>Thermosulfidibacteria</taxon>
        <taxon>Thermosulfidibacterales</taxon>
        <taxon>Thermosulfidibacteraceae</taxon>
    </lineage>
</organism>